<dbReference type="RefSeq" id="WP_201072357.1">
    <property type="nucleotide sequence ID" value="NZ_CP067420.1"/>
</dbReference>
<dbReference type="InterPro" id="IPR002121">
    <property type="entry name" value="HRDC_dom"/>
</dbReference>
<dbReference type="Gene3D" id="1.10.150.80">
    <property type="entry name" value="HRDC domain"/>
    <property type="match status" value="1"/>
</dbReference>
<feature type="domain" description="HRDC" evidence="1">
    <location>
        <begin position="59"/>
        <end position="138"/>
    </location>
</feature>
<proteinExistence type="predicted"/>
<dbReference type="InterPro" id="IPR044876">
    <property type="entry name" value="HRDC_dom_sf"/>
</dbReference>
<protein>
    <submittedName>
        <fullName evidence="2">HRDC domain-containing protein</fullName>
    </submittedName>
</protein>
<sequence>MSSEIRTFKIRDAAIHEDELALAEFLRTVEVSRIETAFADGAWHILVMYEELRKREETAQIQSAIVAALNAWRAQTATSLDLDREAIMSSSAVQEIARYAPTTEIELGVIGSALGIDTAAHGAAIVHVVRQTLEDLTS</sequence>
<dbReference type="PROSITE" id="PS50967">
    <property type="entry name" value="HRDC"/>
    <property type="match status" value="1"/>
</dbReference>
<dbReference type="Pfam" id="PF00570">
    <property type="entry name" value="HRDC"/>
    <property type="match status" value="1"/>
</dbReference>
<gene>
    <name evidence="2" type="ORF">IGS68_18290</name>
</gene>
<dbReference type="SUPFAM" id="SSF47819">
    <property type="entry name" value="HRDC-like"/>
    <property type="match status" value="1"/>
</dbReference>
<evidence type="ECO:0000259" key="1">
    <source>
        <dbReference type="PROSITE" id="PS50967"/>
    </source>
</evidence>
<organism evidence="2 3">
    <name type="scientific">Skermanella cutis</name>
    <dbReference type="NCBI Taxonomy" id="2775420"/>
    <lineage>
        <taxon>Bacteria</taxon>
        <taxon>Pseudomonadati</taxon>
        <taxon>Pseudomonadota</taxon>
        <taxon>Alphaproteobacteria</taxon>
        <taxon>Rhodospirillales</taxon>
        <taxon>Azospirillaceae</taxon>
        <taxon>Skermanella</taxon>
    </lineage>
</organism>
<dbReference type="EMBL" id="CP067420">
    <property type="protein sequence ID" value="QQP88007.1"/>
    <property type="molecule type" value="Genomic_DNA"/>
</dbReference>
<dbReference type="InterPro" id="IPR010997">
    <property type="entry name" value="HRDC-like_sf"/>
</dbReference>
<dbReference type="Proteomes" id="UP000595197">
    <property type="component" value="Chromosome"/>
</dbReference>
<name>A0ABX7B3M4_9PROT</name>
<reference evidence="2" key="1">
    <citation type="submission" date="2021-02" db="EMBL/GenBank/DDBJ databases">
        <title>Skermanella TT6 skin isolate.</title>
        <authorList>
            <person name="Lee K."/>
            <person name="Ganzorig M."/>
        </authorList>
    </citation>
    <scope>NUCLEOTIDE SEQUENCE</scope>
    <source>
        <strain evidence="2">TT6</strain>
    </source>
</reference>
<evidence type="ECO:0000313" key="3">
    <source>
        <dbReference type="Proteomes" id="UP000595197"/>
    </source>
</evidence>
<accession>A0ABX7B3M4</accession>
<keyword evidence="3" id="KW-1185">Reference proteome</keyword>
<evidence type="ECO:0000313" key="2">
    <source>
        <dbReference type="EMBL" id="QQP88007.1"/>
    </source>
</evidence>